<dbReference type="InterPro" id="IPR014867">
    <property type="entry name" value="Spore_coat_CotH_CotH2/3/7"/>
</dbReference>
<dbReference type="EMBL" id="JAAAJB010000753">
    <property type="protein sequence ID" value="KAG0251412.1"/>
    <property type="molecule type" value="Genomic_DNA"/>
</dbReference>
<organism evidence="3 4">
    <name type="scientific">Actinomortierella ambigua</name>
    <dbReference type="NCBI Taxonomy" id="1343610"/>
    <lineage>
        <taxon>Eukaryota</taxon>
        <taxon>Fungi</taxon>
        <taxon>Fungi incertae sedis</taxon>
        <taxon>Mucoromycota</taxon>
        <taxon>Mortierellomycotina</taxon>
        <taxon>Mortierellomycetes</taxon>
        <taxon>Mortierellales</taxon>
        <taxon>Mortierellaceae</taxon>
        <taxon>Actinomortierella</taxon>
    </lineage>
</organism>
<keyword evidence="2" id="KW-0732">Signal</keyword>
<feature type="compositionally biased region" description="Low complexity" evidence="1">
    <location>
        <begin position="560"/>
        <end position="584"/>
    </location>
</feature>
<dbReference type="Proteomes" id="UP000807716">
    <property type="component" value="Unassembled WGS sequence"/>
</dbReference>
<dbReference type="Pfam" id="PF08757">
    <property type="entry name" value="CotH"/>
    <property type="match status" value="1"/>
</dbReference>
<evidence type="ECO:0000256" key="1">
    <source>
        <dbReference type="SAM" id="MobiDB-lite"/>
    </source>
</evidence>
<feature type="signal peptide" evidence="2">
    <location>
        <begin position="1"/>
        <end position="17"/>
    </location>
</feature>
<name>A0A9P6PRP5_9FUNG</name>
<feature type="chain" id="PRO_5040236562" description="Coth protein-domain-containing protein" evidence="2">
    <location>
        <begin position="18"/>
        <end position="638"/>
    </location>
</feature>
<reference evidence="3" key="1">
    <citation type="journal article" date="2020" name="Fungal Divers.">
        <title>Resolving the Mortierellaceae phylogeny through synthesis of multi-gene phylogenetics and phylogenomics.</title>
        <authorList>
            <person name="Vandepol N."/>
            <person name="Liber J."/>
            <person name="Desiro A."/>
            <person name="Na H."/>
            <person name="Kennedy M."/>
            <person name="Barry K."/>
            <person name="Grigoriev I.V."/>
            <person name="Miller A.N."/>
            <person name="O'Donnell K."/>
            <person name="Stajich J.E."/>
            <person name="Bonito G."/>
        </authorList>
    </citation>
    <scope>NUCLEOTIDE SEQUENCE</scope>
    <source>
        <strain evidence="3">BC1065</strain>
    </source>
</reference>
<evidence type="ECO:0000313" key="4">
    <source>
        <dbReference type="Proteomes" id="UP000807716"/>
    </source>
</evidence>
<feature type="compositionally biased region" description="Basic and acidic residues" evidence="1">
    <location>
        <begin position="585"/>
        <end position="598"/>
    </location>
</feature>
<evidence type="ECO:0008006" key="5">
    <source>
        <dbReference type="Google" id="ProtNLM"/>
    </source>
</evidence>
<evidence type="ECO:0000313" key="3">
    <source>
        <dbReference type="EMBL" id="KAG0251412.1"/>
    </source>
</evidence>
<feature type="region of interest" description="Disordered" evidence="1">
    <location>
        <begin position="556"/>
        <end position="608"/>
    </location>
</feature>
<accession>A0A9P6PRP5</accession>
<dbReference type="PANTHER" id="PTHR40050">
    <property type="entry name" value="INNER SPORE COAT PROTEIN H"/>
    <property type="match status" value="1"/>
</dbReference>
<protein>
    <recommendedName>
        <fullName evidence="5">Coth protein-domain-containing protein</fullName>
    </recommendedName>
</protein>
<gene>
    <name evidence="3" type="ORF">DFQ27_008774</name>
</gene>
<sequence>MVRVLLGLTACAAVALADIAFNVVGLRRDEDDSFGVMVNGKMHKLTTTPKTYPVWSVKVAGVNAPVAYKYVHLNEDDKVDDTEKTMRKLPANAIQTPNEFFGRRQSLYSIPPLPQVYDNKLVQNSPFFREGYISNLFIHSSEADFKKLNKVGGHDNIKVKVQYVGANENVVINNVEMALSGQSTRDFAKLAYQFKFPEKTPLLDLTTLKLRSGENDETMMREKLYIDLLNDIGVPAQQAGYIRVFWNERPIGLFVAMEEMKENWIRKVLHPEVASVKIGSVWKMNSYDGKTANLGWQGPTSKSYILGDIYKPVVKGVNVPKNDVMKDLIGLMKDLKDYNPKTNPDPVAFWDQRLELDTFLKSMAMEYLTAAWDAYWQSGSNYQLHHDLVTNKWVWLPMDFDDTFGNSFGGHVESYKKLSRNNNKGDESFLVSKLIMDTPAINKKFEEHLKAITSTVFKPQAINPRLDAYLRMIEEDVAWDRKLPRVAAGGKSYHYKIADLYKGVQKDLKGWVQKRSAQVQKDMKFKAPAVVASRVPNHNMHPMQLSAYGIKAQSVDPKTVKTPSSAPASAPAPAKAPAPASVPEAEQKPIHVDEKKPEPPAAAAVPSKEVQKASSASIIGFQWAAGLGTFIVAVILSA</sequence>
<proteinExistence type="predicted"/>
<evidence type="ECO:0000256" key="2">
    <source>
        <dbReference type="SAM" id="SignalP"/>
    </source>
</evidence>
<keyword evidence="4" id="KW-1185">Reference proteome</keyword>
<dbReference type="PANTHER" id="PTHR40050:SF1">
    <property type="entry name" value="INNER SPORE COAT PROTEIN H"/>
    <property type="match status" value="1"/>
</dbReference>
<dbReference type="OrthoDB" id="10267127at2759"/>
<comment type="caution">
    <text evidence="3">The sequence shown here is derived from an EMBL/GenBank/DDBJ whole genome shotgun (WGS) entry which is preliminary data.</text>
</comment>
<dbReference type="AlphaFoldDB" id="A0A9P6PRP5"/>